<feature type="signal peptide" evidence="5">
    <location>
        <begin position="1"/>
        <end position="29"/>
    </location>
</feature>
<dbReference type="RefSeq" id="WP_123421632.1">
    <property type="nucleotide sequence ID" value="NZ_RJUL01000005.1"/>
</dbReference>
<protein>
    <submittedName>
        <fullName evidence="8">Iron complex outermembrane receptor protein</fullName>
    </submittedName>
</protein>
<keyword evidence="4" id="KW-0798">TonB box</keyword>
<dbReference type="InterPro" id="IPR036942">
    <property type="entry name" value="Beta-barrel_TonB_sf"/>
</dbReference>
<evidence type="ECO:0000259" key="6">
    <source>
        <dbReference type="Pfam" id="PF00593"/>
    </source>
</evidence>
<dbReference type="InterPro" id="IPR037066">
    <property type="entry name" value="Plug_dom_sf"/>
</dbReference>
<sequence>MATFKPNVLALALAAAGMTVTVLPAKVWAADADQQAPADSKEKKQDADKDVEVIEVTGFRASLQRSQAIKQTNTSIVEAISAEDIGKLPDSSIAESIARLPGVAAQRLDGRASGISIRGLSEDFSTVTFNGREQVSIGDGRGVEMDLYPSEIMNAVVVYKTPDASLTSQGIAGTIDLQTVRPLKQGKRSFSATLTGEKNDIGKLNPDGKDKGWRSSLSYIDQFADDTIGVAIAYAHMDSPSNEQRWNSWGFGNDDDGNLVLGGAKPYVRSSELKRDTVMGVVEFAPNDKFHATLDAMHINFRDEKRLRGIEIPAFYGQGSIENLQVDDGFVTSGIIHDQRVVVRNDYDQRKADLNSFGLNLEYNLGENWVLGGDLSYSKVEREIFSLESYSGTGRGDTGGVADDIGFNLNGGAEGAHFTPGLDYSDPNLIMLGGPLSWGNGIAVPSDGQDGFINRPEIDDEIKAVKFTAQRYTDNSVISSVKFGVHYSERTKSREDHGTYLTLKAYPGMLAVPGEYLLSPTSLDFIGMGNMLSYDSKRLYDNGYYDEFDQGATEPQRAQNSWDVKEKVTTGFVMANIDSMVFGLPVKGNIGTQYVHTNQSSLGNQTTVVNGATQIQKVDRGTSYNEFLPSLNLSFEVAEQQFVRFGAARTLTRSRMDRMNSSYGYSFNSALNVPNAPVGNSPWSGGGGNPELKPYIANQYDLSYENYFAGQGYFSAALFYKDLKNWQFEVPTIEDFSGVPPLTTGTVYQYQGVVNTWQNTDGGYIKGAEFTLSLPGELFSDYLEGFGAILSATYNTSAVSFNYPSAINADNSVTYASTNIQVPGLSRQIYNATLFYEKNGFQFRTSMRKRSDFNGEVSGLSFARTPVNVKGSEIWDAQISYDFSESGIESLKGLTIMLQGQNLTDEPFTTTESGDARQVRDYQVYGRNYLLGVNYKF</sequence>
<dbReference type="InterPro" id="IPR010104">
    <property type="entry name" value="TonB_rcpt_bac"/>
</dbReference>
<proteinExistence type="inferred from homology"/>
<evidence type="ECO:0000313" key="8">
    <source>
        <dbReference type="EMBL" id="ROQ25919.1"/>
    </source>
</evidence>
<accession>A0A3N1PCW0</accession>
<dbReference type="PANTHER" id="PTHR40980:SF3">
    <property type="entry name" value="TONB-DEPENDENT RECEPTOR-LIKE BETA-BARREL DOMAIN-CONTAINING PROTEIN"/>
    <property type="match status" value="1"/>
</dbReference>
<evidence type="ECO:0000256" key="3">
    <source>
        <dbReference type="ARBA" id="ARBA00023237"/>
    </source>
</evidence>
<dbReference type="Proteomes" id="UP000268033">
    <property type="component" value="Unassembled WGS sequence"/>
</dbReference>
<dbReference type="AlphaFoldDB" id="A0A3N1PCW0"/>
<keyword evidence="8" id="KW-0675">Receptor</keyword>
<feature type="chain" id="PRO_5017955180" evidence="5">
    <location>
        <begin position="30"/>
        <end position="937"/>
    </location>
</feature>
<dbReference type="InterPro" id="IPR012910">
    <property type="entry name" value="Plug_dom"/>
</dbReference>
<evidence type="ECO:0000256" key="4">
    <source>
        <dbReference type="RuleBase" id="RU003357"/>
    </source>
</evidence>
<comment type="caution">
    <text evidence="8">The sequence shown here is derived from an EMBL/GenBank/DDBJ whole genome shotgun (WGS) entry which is preliminary data.</text>
</comment>
<dbReference type="CDD" id="cd01347">
    <property type="entry name" value="ligand_gated_channel"/>
    <property type="match status" value="1"/>
</dbReference>
<evidence type="ECO:0000256" key="1">
    <source>
        <dbReference type="ARBA" id="ARBA00004442"/>
    </source>
</evidence>
<keyword evidence="9" id="KW-1185">Reference proteome</keyword>
<feature type="domain" description="TonB-dependent receptor-like beta-barrel" evidence="6">
    <location>
        <begin position="452"/>
        <end position="903"/>
    </location>
</feature>
<dbReference type="Pfam" id="PF00593">
    <property type="entry name" value="TonB_dep_Rec_b-barrel"/>
    <property type="match status" value="1"/>
</dbReference>
<dbReference type="PANTHER" id="PTHR40980">
    <property type="entry name" value="PLUG DOMAIN-CONTAINING PROTEIN"/>
    <property type="match status" value="1"/>
</dbReference>
<dbReference type="Gene3D" id="2.170.130.10">
    <property type="entry name" value="TonB-dependent receptor, plug domain"/>
    <property type="match status" value="1"/>
</dbReference>
<keyword evidence="2 4" id="KW-0472">Membrane</keyword>
<gene>
    <name evidence="8" type="ORF">EDC28_105230</name>
</gene>
<comment type="similarity">
    <text evidence="4">Belongs to the TonB-dependent receptor family.</text>
</comment>
<evidence type="ECO:0000256" key="2">
    <source>
        <dbReference type="ARBA" id="ARBA00023136"/>
    </source>
</evidence>
<evidence type="ECO:0000256" key="5">
    <source>
        <dbReference type="SAM" id="SignalP"/>
    </source>
</evidence>
<dbReference type="Pfam" id="PF07715">
    <property type="entry name" value="Plug"/>
    <property type="match status" value="1"/>
</dbReference>
<evidence type="ECO:0000313" key="9">
    <source>
        <dbReference type="Proteomes" id="UP000268033"/>
    </source>
</evidence>
<keyword evidence="5" id="KW-0732">Signal</keyword>
<dbReference type="EMBL" id="RJUL01000005">
    <property type="protein sequence ID" value="ROQ25919.1"/>
    <property type="molecule type" value="Genomic_DNA"/>
</dbReference>
<dbReference type="STRING" id="584787.GCA_001247655_02980"/>
<dbReference type="Gene3D" id="2.40.170.20">
    <property type="entry name" value="TonB-dependent receptor, beta-barrel domain"/>
    <property type="match status" value="1"/>
</dbReference>
<name>A0A3N1PCW0_9GAMM</name>
<organism evidence="8 9">
    <name type="scientific">Gallaecimonas pentaromativorans</name>
    <dbReference type="NCBI Taxonomy" id="584787"/>
    <lineage>
        <taxon>Bacteria</taxon>
        <taxon>Pseudomonadati</taxon>
        <taxon>Pseudomonadota</taxon>
        <taxon>Gammaproteobacteria</taxon>
        <taxon>Enterobacterales</taxon>
        <taxon>Gallaecimonadaceae</taxon>
        <taxon>Gallaecimonas</taxon>
    </lineage>
</organism>
<keyword evidence="3" id="KW-0998">Cell outer membrane</keyword>
<dbReference type="SUPFAM" id="SSF56935">
    <property type="entry name" value="Porins"/>
    <property type="match status" value="1"/>
</dbReference>
<dbReference type="NCBIfam" id="TIGR01782">
    <property type="entry name" value="TonB-Xanth-Caul"/>
    <property type="match status" value="1"/>
</dbReference>
<evidence type="ECO:0000259" key="7">
    <source>
        <dbReference type="Pfam" id="PF07715"/>
    </source>
</evidence>
<dbReference type="GO" id="GO:0009279">
    <property type="term" value="C:cell outer membrane"/>
    <property type="evidence" value="ECO:0007669"/>
    <property type="project" value="UniProtKB-SubCell"/>
</dbReference>
<reference evidence="8 9" key="1">
    <citation type="submission" date="2018-11" db="EMBL/GenBank/DDBJ databases">
        <title>Genomic Encyclopedia of Type Strains, Phase IV (KMG-IV): sequencing the most valuable type-strain genomes for metagenomic binning, comparative biology and taxonomic classification.</title>
        <authorList>
            <person name="Goeker M."/>
        </authorList>
    </citation>
    <scope>NUCLEOTIDE SEQUENCE [LARGE SCALE GENOMIC DNA]</scope>
    <source>
        <strain evidence="8 9">DSM 21945</strain>
    </source>
</reference>
<dbReference type="InterPro" id="IPR000531">
    <property type="entry name" value="Beta-barrel_TonB"/>
</dbReference>
<comment type="subcellular location">
    <subcellularLocation>
        <location evidence="1 4">Cell outer membrane</location>
    </subcellularLocation>
</comment>
<feature type="domain" description="TonB-dependent receptor plug" evidence="7">
    <location>
        <begin position="71"/>
        <end position="173"/>
    </location>
</feature>